<reference evidence="1" key="1">
    <citation type="submission" date="2021-05" db="EMBL/GenBank/DDBJ databases">
        <authorList>
            <person name="Pan Q."/>
            <person name="Jouanno E."/>
            <person name="Zahm M."/>
            <person name="Klopp C."/>
            <person name="Cabau C."/>
            <person name="Louis A."/>
            <person name="Berthelot C."/>
            <person name="Parey E."/>
            <person name="Roest Crollius H."/>
            <person name="Montfort J."/>
            <person name="Robinson-Rechavi M."/>
            <person name="Bouchez O."/>
            <person name="Lampietro C."/>
            <person name="Lopez Roques C."/>
            <person name="Donnadieu C."/>
            <person name="Postlethwait J."/>
            <person name="Bobe J."/>
            <person name="Dillon D."/>
            <person name="Chandos A."/>
            <person name="von Hippel F."/>
            <person name="Guiguen Y."/>
        </authorList>
    </citation>
    <scope>NUCLEOTIDE SEQUENCE</scope>
    <source>
        <strain evidence="1">YG-Jan2019</strain>
    </source>
</reference>
<gene>
    <name evidence="1" type="ORF">DPEC_G00079440</name>
</gene>
<evidence type="ECO:0000313" key="2">
    <source>
        <dbReference type="Proteomes" id="UP001157502"/>
    </source>
</evidence>
<comment type="caution">
    <text evidence="1">The sequence shown here is derived from an EMBL/GenBank/DDBJ whole genome shotgun (WGS) entry which is preliminary data.</text>
</comment>
<keyword evidence="2" id="KW-1185">Reference proteome</keyword>
<dbReference type="EMBL" id="CM055733">
    <property type="protein sequence ID" value="KAJ8010853.1"/>
    <property type="molecule type" value="Genomic_DNA"/>
</dbReference>
<accession>A0ACC2H5M8</accession>
<dbReference type="Proteomes" id="UP001157502">
    <property type="component" value="Chromosome 6"/>
</dbReference>
<protein>
    <submittedName>
        <fullName evidence="1">Uncharacterized protein</fullName>
    </submittedName>
</protein>
<proteinExistence type="predicted"/>
<name>A0ACC2H5M8_DALPE</name>
<organism evidence="1 2">
    <name type="scientific">Dallia pectoralis</name>
    <name type="common">Alaska blackfish</name>
    <dbReference type="NCBI Taxonomy" id="75939"/>
    <lineage>
        <taxon>Eukaryota</taxon>
        <taxon>Metazoa</taxon>
        <taxon>Chordata</taxon>
        <taxon>Craniata</taxon>
        <taxon>Vertebrata</taxon>
        <taxon>Euteleostomi</taxon>
        <taxon>Actinopterygii</taxon>
        <taxon>Neopterygii</taxon>
        <taxon>Teleostei</taxon>
        <taxon>Protacanthopterygii</taxon>
        <taxon>Esociformes</taxon>
        <taxon>Umbridae</taxon>
        <taxon>Dallia</taxon>
    </lineage>
</organism>
<evidence type="ECO:0000313" key="1">
    <source>
        <dbReference type="EMBL" id="KAJ8010853.1"/>
    </source>
</evidence>
<sequence length="184" mass="20950">MPTLGGWSDIMPAKEEVQKICNQMKKDVQIRLNQEFPVLKALTYQQQVLKGYNFSIKTDTGADCQSSIYLSVYRDPSGKLELKDAVKIELSPINEALPFSLDQLKHVVEKRTGKNYSKFKGINYKILLTQMMGYQDFFIKVKAGEGIKDFLILHVGCAVIQEPKPELKGLLVNKTLNDPIEYFK</sequence>